<dbReference type="PANTHER" id="PTHR43298:SF2">
    <property type="entry name" value="FMN_FAD EXPORTER YEEO-RELATED"/>
    <property type="match status" value="1"/>
</dbReference>
<evidence type="ECO:0000256" key="3">
    <source>
        <dbReference type="ARBA" id="ARBA00022448"/>
    </source>
</evidence>
<dbReference type="EMBL" id="BATL01000041">
    <property type="protein sequence ID" value="GAD76308.1"/>
    <property type="molecule type" value="Genomic_DNA"/>
</dbReference>
<dbReference type="GO" id="GO:0005886">
    <property type="term" value="C:plasma membrane"/>
    <property type="evidence" value="ECO:0007669"/>
    <property type="project" value="UniProtKB-SubCell"/>
</dbReference>
<evidence type="ECO:0000256" key="8">
    <source>
        <dbReference type="ARBA" id="ARBA00023065"/>
    </source>
</evidence>
<dbReference type="AlphaFoldDB" id="U3CDA9"/>
<evidence type="ECO:0000256" key="2">
    <source>
        <dbReference type="ARBA" id="ARBA00013489"/>
    </source>
</evidence>
<evidence type="ECO:0000256" key="10">
    <source>
        <dbReference type="ARBA" id="ARBA00030855"/>
    </source>
</evidence>
<feature type="transmembrane region" description="Helical" evidence="12">
    <location>
        <begin position="396"/>
        <end position="417"/>
    </location>
</feature>
<feature type="transmembrane region" description="Helical" evidence="12">
    <location>
        <begin position="162"/>
        <end position="186"/>
    </location>
</feature>
<feature type="transmembrane region" description="Helical" evidence="12">
    <location>
        <begin position="249"/>
        <end position="273"/>
    </location>
</feature>
<feature type="transmembrane region" description="Helical" evidence="12">
    <location>
        <begin position="15"/>
        <end position="35"/>
    </location>
</feature>
<dbReference type="RefSeq" id="WP_021710058.1">
    <property type="nucleotide sequence ID" value="NZ_BAOB01000663.1"/>
</dbReference>
<evidence type="ECO:0000313" key="13">
    <source>
        <dbReference type="EMBL" id="GAD76308.1"/>
    </source>
</evidence>
<dbReference type="InterPro" id="IPR002528">
    <property type="entry name" value="MATE_fam"/>
</dbReference>
<evidence type="ECO:0000256" key="11">
    <source>
        <dbReference type="ARBA" id="ARBA00031636"/>
    </source>
</evidence>
<sequence>MKAPTSKSLKYCNEICRLGAPLVIAFLAQIGMQIVDTAMLGQLGAKALAVGALGGTIIYTLISFSAGFLSPSGVFISEMRGARNNKHIPIIIKQGLLIALILSFLFIAILYFSPFFLQFMELDKELVEQTGLYLQTLAWGLPSILIFIILRDFIVAFNYSKLVMIISLIAIPMNAILNSILMYGLFGLPELGLIGIGYSTSITRIAMLCFLVVYIASNPRICVLLRNASNHLTTFIQFKKMLTMGGSTGAMVGLEVGMFLMVTLFVGQIGVISLAAHQIASQCVSVAFAIAFGLSQAANIRVAYVKGANKAHLVPVYTYASLGLGLFCSSIIALLLVLGAKPIINLFFDSELLANQEALGLAINLLCMAAILQYFDSCQAILLGVLRALKDTFVPMLLAISSYWLLGVVSSYLLAFHMNWGTVGIWVGICLGIGASSLFAYMRYLFINQRAVAIDDDQAVILKTT</sequence>
<dbReference type="GO" id="GO:0015297">
    <property type="term" value="F:antiporter activity"/>
    <property type="evidence" value="ECO:0007669"/>
    <property type="project" value="UniProtKB-KW"/>
</dbReference>
<keyword evidence="7 12" id="KW-1133">Transmembrane helix</keyword>
<name>U3CDA9_9VIBR</name>
<evidence type="ECO:0000256" key="6">
    <source>
        <dbReference type="ARBA" id="ARBA00022692"/>
    </source>
</evidence>
<feature type="transmembrane region" description="Helical" evidence="12">
    <location>
        <begin position="47"/>
        <end position="69"/>
    </location>
</feature>
<feature type="transmembrane region" description="Helical" evidence="12">
    <location>
        <begin position="192"/>
        <end position="216"/>
    </location>
</feature>
<evidence type="ECO:0000313" key="14">
    <source>
        <dbReference type="Proteomes" id="UP000016567"/>
    </source>
</evidence>
<comment type="caution">
    <text evidence="13">The sequence shown here is derived from an EMBL/GenBank/DDBJ whole genome shotgun (WGS) entry which is preliminary data.</text>
</comment>
<accession>U3CDA9</accession>
<reference evidence="13 14" key="1">
    <citation type="submission" date="2013-09" db="EMBL/GenBank/DDBJ databases">
        <title>Whole genome shotgun sequence of Vibrio azureus NBRC 104587.</title>
        <authorList>
            <person name="Isaki S."/>
            <person name="Hosoyama A."/>
            <person name="Numata M."/>
            <person name="Hashimoto M."/>
            <person name="Hosoyama Y."/>
            <person name="Tsuchikane K."/>
            <person name="Noguchi M."/>
            <person name="Hirakata S."/>
            <person name="Ichikawa N."/>
            <person name="Ohji S."/>
            <person name="Yamazoe A."/>
            <person name="Fujita N."/>
        </authorList>
    </citation>
    <scope>NUCLEOTIDE SEQUENCE [LARGE SCALE GENOMIC DNA]</scope>
    <source>
        <strain evidence="13 14">NBRC 104587</strain>
    </source>
</reference>
<dbReference type="InterPro" id="IPR050222">
    <property type="entry name" value="MATE_MdtK"/>
</dbReference>
<keyword evidence="4" id="KW-0050">Antiport</keyword>
<evidence type="ECO:0000256" key="5">
    <source>
        <dbReference type="ARBA" id="ARBA00022475"/>
    </source>
</evidence>
<keyword evidence="3" id="KW-0813">Transport</keyword>
<gene>
    <name evidence="13" type="ORF">VAZ01S_041_00080</name>
</gene>
<dbReference type="Proteomes" id="UP000016567">
    <property type="component" value="Unassembled WGS sequence"/>
</dbReference>
<keyword evidence="5" id="KW-1003">Cell membrane</keyword>
<dbReference type="CDD" id="cd13131">
    <property type="entry name" value="MATE_NorM_like"/>
    <property type="match status" value="1"/>
</dbReference>
<feature type="transmembrane region" description="Helical" evidence="12">
    <location>
        <begin position="132"/>
        <end position="150"/>
    </location>
</feature>
<feature type="transmembrane region" description="Helical" evidence="12">
    <location>
        <begin position="90"/>
        <end position="112"/>
    </location>
</feature>
<dbReference type="eggNOG" id="COG0534">
    <property type="taxonomic scope" value="Bacteria"/>
</dbReference>
<feature type="transmembrane region" description="Helical" evidence="12">
    <location>
        <begin position="423"/>
        <end position="441"/>
    </location>
</feature>
<keyword evidence="6 12" id="KW-0812">Transmembrane</keyword>
<dbReference type="GO" id="GO:0006811">
    <property type="term" value="P:monoatomic ion transport"/>
    <property type="evidence" value="ECO:0007669"/>
    <property type="project" value="UniProtKB-KW"/>
</dbReference>
<dbReference type="NCBIfam" id="TIGR00797">
    <property type="entry name" value="matE"/>
    <property type="match status" value="1"/>
</dbReference>
<dbReference type="Pfam" id="PF01554">
    <property type="entry name" value="MatE"/>
    <property type="match status" value="2"/>
</dbReference>
<comment type="subcellular location">
    <subcellularLocation>
        <location evidence="1">Cell inner membrane</location>
        <topology evidence="1">Multi-pass membrane protein</topology>
    </subcellularLocation>
</comment>
<dbReference type="InterPro" id="IPR048279">
    <property type="entry name" value="MdtK-like"/>
</dbReference>
<evidence type="ECO:0000256" key="7">
    <source>
        <dbReference type="ARBA" id="ARBA00022989"/>
    </source>
</evidence>
<organism evidence="13 14">
    <name type="scientific">Vibrio azureus NBRC 104587</name>
    <dbReference type="NCBI Taxonomy" id="1219077"/>
    <lineage>
        <taxon>Bacteria</taxon>
        <taxon>Pseudomonadati</taxon>
        <taxon>Pseudomonadota</taxon>
        <taxon>Gammaproteobacteria</taxon>
        <taxon>Vibrionales</taxon>
        <taxon>Vibrionaceae</taxon>
        <taxon>Vibrio</taxon>
    </lineage>
</organism>
<dbReference type="OrthoDB" id="9780160at2"/>
<dbReference type="PANTHER" id="PTHR43298">
    <property type="entry name" value="MULTIDRUG RESISTANCE PROTEIN NORM-RELATED"/>
    <property type="match status" value="1"/>
</dbReference>
<evidence type="ECO:0000256" key="9">
    <source>
        <dbReference type="ARBA" id="ARBA00023136"/>
    </source>
</evidence>
<keyword evidence="9 12" id="KW-0472">Membrane</keyword>
<evidence type="ECO:0000256" key="4">
    <source>
        <dbReference type="ARBA" id="ARBA00022449"/>
    </source>
</evidence>
<feature type="transmembrane region" description="Helical" evidence="12">
    <location>
        <begin position="279"/>
        <end position="304"/>
    </location>
</feature>
<feature type="transmembrane region" description="Helical" evidence="12">
    <location>
        <begin position="316"/>
        <end position="338"/>
    </location>
</feature>
<feature type="transmembrane region" description="Helical" evidence="12">
    <location>
        <begin position="358"/>
        <end position="375"/>
    </location>
</feature>
<evidence type="ECO:0000256" key="12">
    <source>
        <dbReference type="SAM" id="Phobius"/>
    </source>
</evidence>
<dbReference type="STRING" id="1219077.VAZ01S_041_00080"/>
<dbReference type="GO" id="GO:0042910">
    <property type="term" value="F:xenobiotic transmembrane transporter activity"/>
    <property type="evidence" value="ECO:0007669"/>
    <property type="project" value="InterPro"/>
</dbReference>
<keyword evidence="14" id="KW-1185">Reference proteome</keyword>
<protein>
    <recommendedName>
        <fullName evidence="2">Multidrug resistance protein NorM</fullName>
    </recommendedName>
    <alternativeName>
        <fullName evidence="11">Multidrug-efflux transporter</fullName>
    </alternativeName>
    <alternativeName>
        <fullName evidence="10">Na(+)/drug antiporter</fullName>
    </alternativeName>
</protein>
<proteinExistence type="predicted"/>
<evidence type="ECO:0000256" key="1">
    <source>
        <dbReference type="ARBA" id="ARBA00004429"/>
    </source>
</evidence>
<dbReference type="PIRSF" id="PIRSF006603">
    <property type="entry name" value="DinF"/>
    <property type="match status" value="1"/>
</dbReference>
<keyword evidence="8" id="KW-0406">Ion transport</keyword>